<keyword evidence="1" id="KW-0732">Signal</keyword>
<dbReference type="AlphaFoldDB" id="A0A5M6IQU8"/>
<feature type="signal peptide" evidence="1">
    <location>
        <begin position="1"/>
        <end position="23"/>
    </location>
</feature>
<evidence type="ECO:0000256" key="1">
    <source>
        <dbReference type="SAM" id="SignalP"/>
    </source>
</evidence>
<accession>A0A5M6IQU8</accession>
<dbReference type="RefSeq" id="WP_150042563.1">
    <property type="nucleotide sequence ID" value="NZ_OW485601.1"/>
</dbReference>
<dbReference type="PANTHER" id="PTHR36573">
    <property type="entry name" value="INTERMEMBRANE PHOSPHOLIPID TRANSPORT SYSTEM BINDING PROTEIN MLAC"/>
    <property type="match status" value="1"/>
</dbReference>
<keyword evidence="3" id="KW-1185">Reference proteome</keyword>
<organism evidence="2 3">
    <name type="scientific">Rhodovastum atsumiense</name>
    <dbReference type="NCBI Taxonomy" id="504468"/>
    <lineage>
        <taxon>Bacteria</taxon>
        <taxon>Pseudomonadati</taxon>
        <taxon>Pseudomonadota</taxon>
        <taxon>Alphaproteobacteria</taxon>
        <taxon>Acetobacterales</taxon>
        <taxon>Acetobacteraceae</taxon>
        <taxon>Rhodovastum</taxon>
    </lineage>
</organism>
<dbReference type="NCBIfam" id="TIGR03481">
    <property type="entry name" value="HpnM"/>
    <property type="match status" value="1"/>
</dbReference>
<protein>
    <submittedName>
        <fullName evidence="2">Toluene tolerance protein</fullName>
    </submittedName>
</protein>
<comment type="caution">
    <text evidence="2">The sequence shown here is derived from an EMBL/GenBank/DDBJ whole genome shotgun (WGS) entry which is preliminary data.</text>
</comment>
<reference evidence="2 3" key="1">
    <citation type="submission" date="2019-09" db="EMBL/GenBank/DDBJ databases">
        <title>Genome sequence of Rhodovastum atsumiense, a diverse member of the Acetobacteraceae family of non-sulfur purple photosynthetic bacteria.</title>
        <authorList>
            <person name="Meyer T."/>
            <person name="Kyndt J."/>
        </authorList>
    </citation>
    <scope>NUCLEOTIDE SEQUENCE [LARGE SCALE GENOMIC DNA]</scope>
    <source>
        <strain evidence="2 3">DSM 21279</strain>
    </source>
</reference>
<name>A0A5M6IQU8_9PROT</name>
<dbReference type="Pfam" id="PF05494">
    <property type="entry name" value="MlaC"/>
    <property type="match status" value="1"/>
</dbReference>
<dbReference type="Gene3D" id="3.10.450.710">
    <property type="entry name" value="Tgt2/MlaC"/>
    <property type="match status" value="1"/>
</dbReference>
<dbReference type="OrthoDB" id="7358716at2"/>
<dbReference type="EMBL" id="VWPK01000034">
    <property type="protein sequence ID" value="KAA5610317.1"/>
    <property type="molecule type" value="Genomic_DNA"/>
</dbReference>
<dbReference type="InterPro" id="IPR008869">
    <property type="entry name" value="MlaC/ttg2D"/>
</dbReference>
<dbReference type="InterPro" id="IPR017842">
    <property type="entry name" value="Hopanoid_biosyn-assoc_HpnM"/>
</dbReference>
<sequence length="202" mass="22218">MSILPRRLLLALLLTPIAARAQAAPVAPVQALNQAIVQLMRSARSTSFEQRLQAFTPVVQQSFDLPLILRTAVGPRWTSFPPEVQAELLTVFTRFTVASYVANFDDFNGERFEILPETRRVGADEVVQTRLVQPSGDPIRLDYVVRPAGEAWKIVDVLLNGSISRVAVQRSDFRSLLGNGDAAPLIASLRQKVARLAAGETE</sequence>
<evidence type="ECO:0000313" key="2">
    <source>
        <dbReference type="EMBL" id="KAA5610317.1"/>
    </source>
</evidence>
<proteinExistence type="predicted"/>
<dbReference type="PANTHER" id="PTHR36573:SF1">
    <property type="entry name" value="INTERMEMBRANE PHOSPHOLIPID TRANSPORT SYSTEM BINDING PROTEIN MLAC"/>
    <property type="match status" value="1"/>
</dbReference>
<evidence type="ECO:0000313" key="3">
    <source>
        <dbReference type="Proteomes" id="UP000325255"/>
    </source>
</evidence>
<dbReference type="Proteomes" id="UP000325255">
    <property type="component" value="Unassembled WGS sequence"/>
</dbReference>
<dbReference type="InterPro" id="IPR042245">
    <property type="entry name" value="Tgt2/MlaC_sf"/>
</dbReference>
<gene>
    <name evidence="2" type="ORF">F1189_19590</name>
</gene>
<feature type="chain" id="PRO_5024405174" evidence="1">
    <location>
        <begin position="24"/>
        <end position="202"/>
    </location>
</feature>